<accession>A0A1R2CJ76</accession>
<organism evidence="2 3">
    <name type="scientific">Stentor coeruleus</name>
    <dbReference type="NCBI Taxonomy" id="5963"/>
    <lineage>
        <taxon>Eukaryota</taxon>
        <taxon>Sar</taxon>
        <taxon>Alveolata</taxon>
        <taxon>Ciliophora</taxon>
        <taxon>Postciliodesmatophora</taxon>
        <taxon>Heterotrichea</taxon>
        <taxon>Heterotrichida</taxon>
        <taxon>Stentoridae</taxon>
        <taxon>Stentor</taxon>
    </lineage>
</organism>
<evidence type="ECO:0000256" key="1">
    <source>
        <dbReference type="SAM" id="MobiDB-lite"/>
    </source>
</evidence>
<comment type="caution">
    <text evidence="2">The sequence shown here is derived from an EMBL/GenBank/DDBJ whole genome shotgun (WGS) entry which is preliminary data.</text>
</comment>
<gene>
    <name evidence="2" type="ORF">SteCoe_8883</name>
</gene>
<dbReference type="EMBL" id="MPUH01000135">
    <property type="protein sequence ID" value="OMJ89057.1"/>
    <property type="molecule type" value="Genomic_DNA"/>
</dbReference>
<evidence type="ECO:0000313" key="2">
    <source>
        <dbReference type="EMBL" id="OMJ89057.1"/>
    </source>
</evidence>
<feature type="region of interest" description="Disordered" evidence="1">
    <location>
        <begin position="404"/>
        <end position="433"/>
    </location>
</feature>
<feature type="compositionally biased region" description="Polar residues" evidence="1">
    <location>
        <begin position="33"/>
        <end position="47"/>
    </location>
</feature>
<keyword evidence="3" id="KW-1185">Reference proteome</keyword>
<sequence>MSQDIVRNNLLSSLNSRLPDPNIKLLPQPHDYLQNSDLSTGTSSIKPNHQHNESWTCKDYSLSIPNPPGVLPLKNQKEVNQKINYDDDDDFYSLIKDLDYDDEDDIICCENDKNARIKARNAINKESKKLCDLEGFPELEKWMKMFDPQEKQDLKKMPDLERKPDLEVKSDLNKKLGLENKPLLEKKSDIDKKSDVEKKLDVEKKPDLEKKLDLEKKPVEKKLDVEKKPDSEKKPDLKLKIDLEKKSKNLHKPRYAAPRRRTKTNVESPLISTKALLKTQESAKFIKPTKDLASNITALQSTVTELKLKLASQQQVLDYLEKSSQAKEKTTDNSLRVANERIEDLSSSHFSLEKTVKNLENQLNGEKTRVTDELAKSQAESDKKANDLFSILEEKFQQAKREFQTAKDEKTNNSNFEDCNDNKHNLDDDKNETRCEETKDPAFQSLFASWKIKLLDHLSSSDVPYWQKWNIINELGPSPNPNEVTDSCPLYQDYLRNKHFSQPSTSQSRNLWLTPLPTTDDEKISMLFDYVVNWKIFDSKSADSIRRDLFQIQVYSSLGGNFPYSITFIEYKSETIPEWWYKALALIGTKIKRKLIAVKSCYAKMKNDYEPLRSIQISGRTIRTDKSIGLVMMKSWESQVRKLAAIQGIKEFMWKEKDMLGVEEFIKKSVGEAEEFMRLYEKLMMKH</sequence>
<feature type="region of interest" description="Disordered" evidence="1">
    <location>
        <begin position="28"/>
        <end position="50"/>
    </location>
</feature>
<dbReference type="Proteomes" id="UP000187209">
    <property type="component" value="Unassembled WGS sequence"/>
</dbReference>
<feature type="compositionally biased region" description="Basic and acidic residues" evidence="1">
    <location>
        <begin position="420"/>
        <end position="433"/>
    </location>
</feature>
<reference evidence="2 3" key="1">
    <citation type="submission" date="2016-11" db="EMBL/GenBank/DDBJ databases">
        <title>The macronuclear genome of Stentor coeruleus: a giant cell with tiny introns.</title>
        <authorList>
            <person name="Slabodnick M."/>
            <person name="Ruby J.G."/>
            <person name="Reiff S.B."/>
            <person name="Swart E.C."/>
            <person name="Gosai S."/>
            <person name="Prabakaran S."/>
            <person name="Witkowska E."/>
            <person name="Larue G.E."/>
            <person name="Fisher S."/>
            <person name="Freeman R.M."/>
            <person name="Gunawardena J."/>
            <person name="Chu W."/>
            <person name="Stover N.A."/>
            <person name="Gregory B.D."/>
            <person name="Nowacki M."/>
            <person name="Derisi J."/>
            <person name="Roy S.W."/>
            <person name="Marshall W.F."/>
            <person name="Sood P."/>
        </authorList>
    </citation>
    <scope>NUCLEOTIDE SEQUENCE [LARGE SCALE GENOMIC DNA]</scope>
    <source>
        <strain evidence="2">WM001</strain>
    </source>
</reference>
<evidence type="ECO:0000313" key="3">
    <source>
        <dbReference type="Proteomes" id="UP000187209"/>
    </source>
</evidence>
<dbReference type="AlphaFoldDB" id="A0A1R2CJ76"/>
<proteinExistence type="predicted"/>
<name>A0A1R2CJ76_9CILI</name>
<protein>
    <submittedName>
        <fullName evidence="2">Uncharacterized protein</fullName>
    </submittedName>
</protein>